<proteinExistence type="predicted"/>
<dbReference type="GeneID" id="8779171"/>
<dbReference type="eggNOG" id="arCOG00231">
    <property type="taxonomic scope" value="Archaea"/>
</dbReference>
<dbReference type="Gene3D" id="3.40.50.300">
    <property type="entry name" value="P-loop containing nucleotide triphosphate hydrolases"/>
    <property type="match status" value="1"/>
</dbReference>
<dbReference type="HOGENOM" id="CLU_000604_1_22_2"/>
<dbReference type="InterPro" id="IPR003439">
    <property type="entry name" value="ABC_transporter-like_ATP-bd"/>
</dbReference>
<dbReference type="InterPro" id="IPR005670">
    <property type="entry name" value="PstB-like"/>
</dbReference>
<dbReference type="KEGG" id="fpl:Ferp_1647"/>
<feature type="domain" description="ABC transporter" evidence="4">
    <location>
        <begin position="4"/>
        <end position="223"/>
    </location>
</feature>
<keyword evidence="2" id="KW-0547">Nucleotide-binding</keyword>
<dbReference type="PANTHER" id="PTHR43423:SF1">
    <property type="entry name" value="ABC TRANSPORTER I FAMILY MEMBER 17"/>
    <property type="match status" value="1"/>
</dbReference>
<dbReference type="InterPro" id="IPR003593">
    <property type="entry name" value="AAA+_ATPase"/>
</dbReference>
<reference evidence="6" key="1">
    <citation type="submission" date="2010-02" db="EMBL/GenBank/DDBJ databases">
        <title>Complete sequence of Ferroglobus placidus DSM 10642.</title>
        <authorList>
            <consortium name="US DOE Joint Genome Institute"/>
            <person name="Lucas S."/>
            <person name="Copeland A."/>
            <person name="Lapidus A."/>
            <person name="Cheng J.-F."/>
            <person name="Bruce D."/>
            <person name="Goodwin L."/>
            <person name="Pitluck S."/>
            <person name="Saunders E."/>
            <person name="Brettin T."/>
            <person name="Detter J.C."/>
            <person name="Han C."/>
            <person name="Tapia R."/>
            <person name="Larimer F."/>
            <person name="Land M."/>
            <person name="Hauser L."/>
            <person name="Kyrpides N."/>
            <person name="Ivanova N."/>
            <person name="Holmes D."/>
            <person name="Lovley D."/>
            <person name="Kyrpides N."/>
            <person name="Anderson I.J."/>
            <person name="Woyke T."/>
        </authorList>
    </citation>
    <scope>NUCLEOTIDE SEQUENCE [LARGE SCALE GENOMIC DNA]</scope>
    <source>
        <strain evidence="6">DSM 10642 / AEDII12DO</strain>
    </source>
</reference>
<dbReference type="AlphaFoldDB" id="D3RZ81"/>
<dbReference type="SMART" id="SM00382">
    <property type="entry name" value="AAA"/>
    <property type="match status" value="1"/>
</dbReference>
<keyword evidence="1" id="KW-0813">Transport</keyword>
<evidence type="ECO:0000259" key="4">
    <source>
        <dbReference type="PROSITE" id="PS50893"/>
    </source>
</evidence>
<dbReference type="Pfam" id="PF00005">
    <property type="entry name" value="ABC_tran"/>
    <property type="match status" value="1"/>
</dbReference>
<name>D3RZ81_FERPA</name>
<dbReference type="EMBL" id="CP001899">
    <property type="protein sequence ID" value="ADC65794.1"/>
    <property type="molecule type" value="Genomic_DNA"/>
</dbReference>
<dbReference type="GO" id="GO:0035435">
    <property type="term" value="P:phosphate ion transmembrane transport"/>
    <property type="evidence" value="ECO:0007669"/>
    <property type="project" value="InterPro"/>
</dbReference>
<evidence type="ECO:0000256" key="2">
    <source>
        <dbReference type="ARBA" id="ARBA00022741"/>
    </source>
</evidence>
<gene>
    <name evidence="5" type="ordered locus">Ferp_1647</name>
</gene>
<keyword evidence="3" id="KW-0067">ATP-binding</keyword>
<dbReference type="SUPFAM" id="SSF52540">
    <property type="entry name" value="P-loop containing nucleoside triphosphate hydrolases"/>
    <property type="match status" value="1"/>
</dbReference>
<dbReference type="GO" id="GO:0016887">
    <property type="term" value="F:ATP hydrolysis activity"/>
    <property type="evidence" value="ECO:0007669"/>
    <property type="project" value="InterPro"/>
</dbReference>
<dbReference type="InterPro" id="IPR027417">
    <property type="entry name" value="P-loop_NTPase"/>
</dbReference>
<dbReference type="GO" id="GO:0016020">
    <property type="term" value="C:membrane"/>
    <property type="evidence" value="ECO:0007669"/>
    <property type="project" value="InterPro"/>
</dbReference>
<evidence type="ECO:0000256" key="1">
    <source>
        <dbReference type="ARBA" id="ARBA00022448"/>
    </source>
</evidence>
<dbReference type="Proteomes" id="UP000002613">
    <property type="component" value="Chromosome"/>
</dbReference>
<evidence type="ECO:0000313" key="5">
    <source>
        <dbReference type="EMBL" id="ADC65794.1"/>
    </source>
</evidence>
<reference evidence="5 6" key="2">
    <citation type="journal article" date="2011" name="Stand. Genomic Sci.">
        <title>Complete genome sequence of Ferroglobus placidus AEDII12DO.</title>
        <authorList>
            <person name="Anderson I."/>
            <person name="Risso C."/>
            <person name="Holmes D."/>
            <person name="Lucas S."/>
            <person name="Copeland A."/>
            <person name="Lapidus A."/>
            <person name="Cheng J.F."/>
            <person name="Bruce D."/>
            <person name="Goodwin L."/>
            <person name="Pitluck S."/>
            <person name="Saunders E."/>
            <person name="Brettin T."/>
            <person name="Detter J.C."/>
            <person name="Han C."/>
            <person name="Tapia R."/>
            <person name="Larimer F."/>
            <person name="Land M."/>
            <person name="Hauser L."/>
            <person name="Woyke T."/>
            <person name="Lovley D."/>
            <person name="Kyrpides N."/>
            <person name="Ivanova N."/>
        </authorList>
    </citation>
    <scope>NUCLEOTIDE SEQUENCE [LARGE SCALE GENOMIC DNA]</scope>
    <source>
        <strain evidence="6">DSM 10642 / AEDII12DO</strain>
    </source>
</reference>
<dbReference type="PROSITE" id="PS00211">
    <property type="entry name" value="ABC_TRANSPORTER_1"/>
    <property type="match status" value="1"/>
</dbReference>
<evidence type="ECO:0000313" key="6">
    <source>
        <dbReference type="Proteomes" id="UP000002613"/>
    </source>
</evidence>
<dbReference type="CDD" id="cd03260">
    <property type="entry name" value="ABC_PstB_phosphate_transporter"/>
    <property type="match status" value="1"/>
</dbReference>
<accession>D3RZ81</accession>
<organism evidence="5 6">
    <name type="scientific">Ferroglobus placidus (strain DSM 10642 / AEDII12DO)</name>
    <dbReference type="NCBI Taxonomy" id="589924"/>
    <lineage>
        <taxon>Archaea</taxon>
        <taxon>Methanobacteriati</taxon>
        <taxon>Methanobacteriota</taxon>
        <taxon>Archaeoglobi</taxon>
        <taxon>Archaeoglobales</taxon>
        <taxon>Archaeoglobaceae</taxon>
        <taxon>Ferroglobus</taxon>
    </lineage>
</organism>
<dbReference type="GO" id="GO:0005315">
    <property type="term" value="F:phosphate transmembrane transporter activity"/>
    <property type="evidence" value="ECO:0007669"/>
    <property type="project" value="InterPro"/>
</dbReference>
<dbReference type="PANTHER" id="PTHR43423">
    <property type="entry name" value="ABC TRANSPORTER I FAMILY MEMBER 17"/>
    <property type="match status" value="1"/>
</dbReference>
<keyword evidence="6" id="KW-1185">Reference proteome</keyword>
<sequence length="229" mass="25711">MAVIELRNVSKDYGHFKLSLSIEIDRGITTVLGSSGAGKTTLLRIMALLESFEGEYYFMGEKASEKHRKKITMVFQQPVVFRGTVLDNLLYALSLNENSSKEKAEEILEKLNLLEVAKKKAKNLSGGEKQRLAIARALAIDREVYLFDEPTSNLDAENASVVEKCIKDLAKSGKTIVIATHNLFQAKRLSDKVAFLHNGKLIEYGETKQIFENPKNELTKKFVSGDVYY</sequence>
<dbReference type="PROSITE" id="PS50893">
    <property type="entry name" value="ABC_TRANSPORTER_2"/>
    <property type="match status" value="1"/>
</dbReference>
<dbReference type="PaxDb" id="589924-Ferp_1647"/>
<dbReference type="GO" id="GO:0005524">
    <property type="term" value="F:ATP binding"/>
    <property type="evidence" value="ECO:0007669"/>
    <property type="project" value="UniProtKB-KW"/>
</dbReference>
<dbReference type="InterPro" id="IPR017871">
    <property type="entry name" value="ABC_transporter-like_CS"/>
</dbReference>
<dbReference type="STRING" id="589924.Ferp_1647"/>
<evidence type="ECO:0000256" key="3">
    <source>
        <dbReference type="ARBA" id="ARBA00022840"/>
    </source>
</evidence>
<dbReference type="RefSeq" id="WP_012966134.1">
    <property type="nucleotide sequence ID" value="NC_013849.1"/>
</dbReference>
<protein>
    <submittedName>
        <fullName evidence="5">ABC transporter related protein</fullName>
    </submittedName>
</protein>
<dbReference type="OrthoDB" id="31298at2157"/>